<comment type="caution">
    <text evidence="3">The sequence shown here is derived from an EMBL/GenBank/DDBJ whole genome shotgun (WGS) entry which is preliminary data.</text>
</comment>
<name>A0A6L5GTV5_9FIRM</name>
<reference evidence="3" key="1">
    <citation type="journal article" date="2020" name="Appl. Environ. Microbiol.">
        <title>Medium-Chain Fatty Acid Synthesis by 'Candidatus Weimeria bifida' gen. nov., sp. nov., and 'Candidatus Pseudoramibacter fermentans' sp. nov.</title>
        <authorList>
            <person name="Scarborough M.J."/>
            <person name="Myers K.S."/>
            <person name="Donohue T.J."/>
            <person name="Noguera D.R."/>
        </authorList>
    </citation>
    <scope>NUCLEOTIDE SEQUENCE</scope>
    <source>
        <strain evidence="3">EUB1.1</strain>
    </source>
</reference>
<dbReference type="Proteomes" id="UP000473648">
    <property type="component" value="Unassembled WGS sequence"/>
</dbReference>
<evidence type="ECO:0000313" key="3">
    <source>
        <dbReference type="EMBL" id="MQM73588.1"/>
    </source>
</evidence>
<gene>
    <name evidence="3" type="ORF">FRC53_09300</name>
</gene>
<evidence type="ECO:0000256" key="2">
    <source>
        <dbReference type="ARBA" id="ARBA00022649"/>
    </source>
</evidence>
<accession>A0A6L5GTV5</accession>
<comment type="similarity">
    <text evidence="1">Belongs to the RelB/DinJ antitoxin family.</text>
</comment>
<dbReference type="PANTHER" id="PTHR38781:SF1">
    <property type="entry name" value="ANTITOXIN DINJ-RELATED"/>
    <property type="match status" value="1"/>
</dbReference>
<dbReference type="Pfam" id="PF04221">
    <property type="entry name" value="RelB"/>
    <property type="match status" value="1"/>
</dbReference>
<evidence type="ECO:0000313" key="4">
    <source>
        <dbReference type="Proteomes" id="UP000473648"/>
    </source>
</evidence>
<dbReference type="AlphaFoldDB" id="A0A6L5GTV5"/>
<dbReference type="Gene3D" id="1.10.1220.10">
    <property type="entry name" value="Met repressor-like"/>
    <property type="match status" value="1"/>
</dbReference>
<organism evidence="3 4">
    <name type="scientific">Candidatus Pseudoramibacter fermentans</name>
    <dbReference type="NCBI Taxonomy" id="2594427"/>
    <lineage>
        <taxon>Bacteria</taxon>
        <taxon>Bacillati</taxon>
        <taxon>Bacillota</taxon>
        <taxon>Clostridia</taxon>
        <taxon>Eubacteriales</taxon>
        <taxon>Eubacteriaceae</taxon>
        <taxon>Pseudoramibacter</taxon>
    </lineage>
</organism>
<protein>
    <submittedName>
        <fullName evidence="3">Type II toxin-antitoxin system RelB/DinJ family antitoxin</fullName>
    </submittedName>
</protein>
<proteinExistence type="inferred from homology"/>
<dbReference type="InterPro" id="IPR007337">
    <property type="entry name" value="RelB/DinJ"/>
</dbReference>
<evidence type="ECO:0000256" key="1">
    <source>
        <dbReference type="ARBA" id="ARBA00010562"/>
    </source>
</evidence>
<sequence length="106" mass="12056">MAGTYIQIRTDEKDKQEASKILKELGTNLSAVLNMTIKQIILQRRIPFDVALPKDEAVSSVAASMAMENMALTQDQITELEVFHKMTPQEQEESIQRLKEQYKTEG</sequence>
<dbReference type="PANTHER" id="PTHR38781">
    <property type="entry name" value="ANTITOXIN DINJ-RELATED"/>
    <property type="match status" value="1"/>
</dbReference>
<keyword evidence="4" id="KW-1185">Reference proteome</keyword>
<dbReference type="EMBL" id="VOGB01000005">
    <property type="protein sequence ID" value="MQM73588.1"/>
    <property type="molecule type" value="Genomic_DNA"/>
</dbReference>
<dbReference type="GO" id="GO:0006351">
    <property type="term" value="P:DNA-templated transcription"/>
    <property type="evidence" value="ECO:0007669"/>
    <property type="project" value="TreeGrafter"/>
</dbReference>
<dbReference type="NCBIfam" id="TIGR02384">
    <property type="entry name" value="RelB_DinJ"/>
    <property type="match status" value="1"/>
</dbReference>
<dbReference type="InterPro" id="IPR013321">
    <property type="entry name" value="Arc_rbn_hlx_hlx"/>
</dbReference>
<dbReference type="GO" id="GO:0006355">
    <property type="term" value="P:regulation of DNA-templated transcription"/>
    <property type="evidence" value="ECO:0007669"/>
    <property type="project" value="InterPro"/>
</dbReference>
<keyword evidence="2" id="KW-1277">Toxin-antitoxin system</keyword>